<feature type="transmembrane region" description="Helical" evidence="1">
    <location>
        <begin position="247"/>
        <end position="267"/>
    </location>
</feature>
<dbReference type="EMBL" id="CP008956">
    <property type="protein sequence ID" value="QJQ01885.1"/>
    <property type="molecule type" value="Genomic_DNA"/>
</dbReference>
<evidence type="ECO:0000313" key="3">
    <source>
        <dbReference type="Proteomes" id="UP000501648"/>
    </source>
</evidence>
<feature type="transmembrane region" description="Helical" evidence="1">
    <location>
        <begin position="189"/>
        <end position="212"/>
    </location>
</feature>
<proteinExistence type="predicted"/>
<evidence type="ECO:0000256" key="1">
    <source>
        <dbReference type="SAM" id="Phobius"/>
    </source>
</evidence>
<dbReference type="Proteomes" id="UP000501648">
    <property type="component" value="Chromosome"/>
</dbReference>
<feature type="transmembrane region" description="Helical" evidence="1">
    <location>
        <begin position="218"/>
        <end position="235"/>
    </location>
</feature>
<accession>A0A6M3ZTA6</accession>
<sequence>MAALAKGAGPRLMGRTGYFEGRAFSVVGQRQWRAGQRVWNQWWLLMRDDLLEWRLLEAEGHYAIVSREQLGQALPRFEQLKPRLRLKLFDRTWVVSGVRDVRSSGGEGEWAMPQAARQRARMVDLEAGDGVLMLDYSGGNTPVPYLGKRVALEALISLPEPAAKQAQVPADGPATSPSSEDLDLGPMGWAHMVVVCYLVMTLILFCISGFAWHMGQTWVFLLTLAGVYVPARLLEKMADKEQGHSMLGGYVLYAFIVMGVALFYQMIQEEDDGYSASSGSTWGGSAGHK</sequence>
<keyword evidence="1" id="KW-1133">Transmembrane helix</keyword>
<evidence type="ECO:0000313" key="2">
    <source>
        <dbReference type="EMBL" id="QJQ01885.1"/>
    </source>
</evidence>
<reference evidence="2 3" key="1">
    <citation type="journal article" date="2012" name="J. Bacteriol.">
        <title>Genome sequence of the pathogenic Herbaspirillum seropedicae strain Os34, isolated from rice roots.</title>
        <authorList>
            <person name="Ye W."/>
            <person name="Ye S."/>
            <person name="Liu J."/>
            <person name="Chang S."/>
            <person name="Chen M."/>
            <person name="Zhu B."/>
            <person name="Guo L."/>
            <person name="An Q."/>
        </authorList>
    </citation>
    <scope>NUCLEOTIDE SEQUENCE [LARGE SCALE GENOMIC DNA]</scope>
    <source>
        <strain evidence="2 3">Os34</strain>
    </source>
</reference>
<evidence type="ECO:0008006" key="4">
    <source>
        <dbReference type="Google" id="ProtNLM"/>
    </source>
</evidence>
<gene>
    <name evidence="2" type="ORF">C798_17070</name>
</gene>
<keyword evidence="1" id="KW-0812">Transmembrane</keyword>
<protein>
    <recommendedName>
        <fullName evidence="4">DUF4178 domain-containing protein</fullName>
    </recommendedName>
</protein>
<organism evidence="2 3">
    <name type="scientific">Herbaspirillum rubrisubalbicans Os34</name>
    <dbReference type="NCBI Taxonomy" id="1235827"/>
    <lineage>
        <taxon>Bacteria</taxon>
        <taxon>Pseudomonadati</taxon>
        <taxon>Pseudomonadota</taxon>
        <taxon>Betaproteobacteria</taxon>
        <taxon>Burkholderiales</taxon>
        <taxon>Oxalobacteraceae</taxon>
        <taxon>Herbaspirillum</taxon>
    </lineage>
</organism>
<dbReference type="AlphaFoldDB" id="A0A6M3ZTA6"/>
<keyword evidence="1" id="KW-0472">Membrane</keyword>
<name>A0A6M3ZTA6_9BURK</name>